<organism evidence="2 3">
    <name type="scientific">Xanthomonas citri pv. citri</name>
    <dbReference type="NCBI Taxonomy" id="611301"/>
    <lineage>
        <taxon>Bacteria</taxon>
        <taxon>Pseudomonadati</taxon>
        <taxon>Pseudomonadota</taxon>
        <taxon>Gammaproteobacteria</taxon>
        <taxon>Lysobacterales</taxon>
        <taxon>Lysobacteraceae</taxon>
        <taxon>Xanthomonas</taxon>
    </lineage>
</organism>
<feature type="non-terminal residue" evidence="2">
    <location>
        <position position="1"/>
    </location>
</feature>
<proteinExistence type="predicted"/>
<reference evidence="2" key="1">
    <citation type="submission" date="2020-01" db="EMBL/GenBank/DDBJ databases">
        <authorList>
            <person name="Richard D."/>
        </authorList>
    </citation>
    <scope>NUCLEOTIDE SEQUENCE</scope>
    <source>
        <strain evidence="2">JP541</strain>
    </source>
</reference>
<keyword evidence="1" id="KW-0812">Transmembrane</keyword>
<evidence type="ECO:0000313" key="2">
    <source>
        <dbReference type="EMBL" id="MBD4335448.1"/>
    </source>
</evidence>
<feature type="non-terminal residue" evidence="2">
    <location>
        <position position="87"/>
    </location>
</feature>
<feature type="transmembrane region" description="Helical" evidence="1">
    <location>
        <begin position="51"/>
        <end position="71"/>
    </location>
</feature>
<comment type="caution">
    <text evidence="2">The sequence shown here is derived from an EMBL/GenBank/DDBJ whole genome shotgun (WGS) entry which is preliminary data.</text>
</comment>
<accession>A0A8I0GZ83</accession>
<feature type="transmembrane region" description="Helical" evidence="1">
    <location>
        <begin position="21"/>
        <end position="39"/>
    </location>
</feature>
<keyword evidence="1" id="KW-1133">Transmembrane helix</keyword>
<keyword evidence="1" id="KW-0472">Membrane</keyword>
<gene>
    <name evidence="2" type="ORF">GUH15_05030</name>
</gene>
<evidence type="ECO:0000313" key="3">
    <source>
        <dbReference type="Proteomes" id="UP000653002"/>
    </source>
</evidence>
<name>A0A8I0GZ83_XANCI</name>
<protein>
    <submittedName>
        <fullName evidence="2">Uncharacterized protein</fullName>
    </submittedName>
</protein>
<dbReference type="EMBL" id="JAABFR010000204">
    <property type="protein sequence ID" value="MBD4335448.1"/>
    <property type="molecule type" value="Genomic_DNA"/>
</dbReference>
<dbReference type="AlphaFoldDB" id="A0A8I0GZ83"/>
<sequence length="87" mass="10047">IFPYVLTHAVNGMKDASFNHLSPYFLTAMAILLLLFFVMNVISRVYVGKRLATLICLALVCFFTFNAFIFLTHYEFMGIMMTSKKMF</sequence>
<dbReference type="Proteomes" id="UP000653002">
    <property type="component" value="Unassembled WGS sequence"/>
</dbReference>
<evidence type="ECO:0000256" key="1">
    <source>
        <dbReference type="SAM" id="Phobius"/>
    </source>
</evidence>